<evidence type="ECO:0000313" key="2">
    <source>
        <dbReference type="Proteomes" id="UP000715441"/>
    </source>
</evidence>
<reference evidence="1 2" key="1">
    <citation type="submission" date="2020-04" db="EMBL/GenBank/DDBJ databases">
        <title>Novel species.</title>
        <authorList>
            <person name="Teo W.F.A."/>
            <person name="Lipun K."/>
            <person name="Srisuk N."/>
            <person name="Duangmal K."/>
        </authorList>
    </citation>
    <scope>NUCLEOTIDE SEQUENCE [LARGE SCALE GENOMIC DNA]</scope>
    <source>
        <strain evidence="1 2">K13G38</strain>
    </source>
</reference>
<evidence type="ECO:0000313" key="1">
    <source>
        <dbReference type="EMBL" id="NKQ59400.1"/>
    </source>
</evidence>
<dbReference type="NCBIfam" id="NF033179">
    <property type="entry name" value="TnsA_like_Actin"/>
    <property type="match status" value="1"/>
</dbReference>
<protein>
    <submittedName>
        <fullName evidence="1">TnsA-like heteromeric transposase endonuclease subunit</fullName>
    </submittedName>
</protein>
<comment type="caution">
    <text evidence="1">The sequence shown here is derived from an EMBL/GenBank/DDBJ whole genome shotgun (WGS) entry which is preliminary data.</text>
</comment>
<dbReference type="InterPro" id="IPR048000">
    <property type="entry name" value="TnsA-like"/>
</dbReference>
<name>A0ABX1JHX1_9PSEU</name>
<gene>
    <name evidence="1" type="ORF">HFP15_41865</name>
</gene>
<proteinExistence type="predicted"/>
<organism evidence="1 2">
    <name type="scientific">Amycolatopsis acididurans</name>
    <dbReference type="NCBI Taxonomy" id="2724524"/>
    <lineage>
        <taxon>Bacteria</taxon>
        <taxon>Bacillati</taxon>
        <taxon>Actinomycetota</taxon>
        <taxon>Actinomycetes</taxon>
        <taxon>Pseudonocardiales</taxon>
        <taxon>Pseudonocardiaceae</taxon>
        <taxon>Amycolatopsis</taxon>
    </lineage>
</organism>
<sequence length="261" mass="29189">MKLVRSESLPRALPGRRGCDVVVRYRGGDGGFVDTPLDRLPVDEVLAGLPVREFRAYRGRRHYSGWYWSATTGGHVVYESRLELARILLADKDSTVVAIAAQPFLVEEFDGEQKRRHVPDLLLGHADGAVTVVDVKAASRMDDPKVSAQFAWMSRLCEQRGFRFEAWSGTDPVLLENVRFLAGYRRPALVAEELVPLVLEVVREAGMSPCTVTDVERRLTGTARWTQVRPVILHLLWQSRLITGLSRRLDGDTIVRLGAAS</sequence>
<accession>A0ABX1JHX1</accession>
<keyword evidence="2" id="KW-1185">Reference proteome</keyword>
<dbReference type="Proteomes" id="UP000715441">
    <property type="component" value="Unassembled WGS sequence"/>
</dbReference>
<dbReference type="EMBL" id="JAAXLS010000098">
    <property type="protein sequence ID" value="NKQ59400.1"/>
    <property type="molecule type" value="Genomic_DNA"/>
</dbReference>